<feature type="domain" description="AAA ATPase AAA+ lid" evidence="5">
    <location>
        <begin position="141"/>
        <end position="175"/>
    </location>
</feature>
<evidence type="ECO:0000259" key="4">
    <source>
        <dbReference type="Pfam" id="PF00004"/>
    </source>
</evidence>
<dbReference type="GO" id="GO:0005524">
    <property type="term" value="F:ATP binding"/>
    <property type="evidence" value="ECO:0007669"/>
    <property type="project" value="UniProtKB-KW"/>
</dbReference>
<dbReference type="InterPro" id="IPR050168">
    <property type="entry name" value="AAA_ATPase_domain"/>
</dbReference>
<dbReference type="Pfam" id="PF17862">
    <property type="entry name" value="AAA_lid_3"/>
    <property type="match status" value="1"/>
</dbReference>
<evidence type="ECO:0000259" key="5">
    <source>
        <dbReference type="Pfam" id="PF17862"/>
    </source>
</evidence>
<dbReference type="Gene3D" id="1.10.8.60">
    <property type="match status" value="1"/>
</dbReference>
<dbReference type="EMBL" id="AFBI03000017">
    <property type="protein sequence ID" value="EJW04570.1"/>
    <property type="molecule type" value="Genomic_DNA"/>
</dbReference>
<reference evidence="7" key="2">
    <citation type="submission" date="2015-07" db="EMBL/GenBank/DDBJ databases">
        <title>Contrasting host-pathogen interactions and genome evolution in two generalist and specialist microsporidian pathogens of mosquitoes.</title>
        <authorList>
            <consortium name="The Broad Institute Genomics Platform"/>
            <consortium name="The Broad Institute Genome Sequencing Center for Infectious Disease"/>
            <person name="Cuomo C.A."/>
            <person name="Sanscrainte N.D."/>
            <person name="Goldberg J.M."/>
            <person name="Heiman D."/>
            <person name="Young S."/>
            <person name="Zeng Q."/>
            <person name="Becnel J.J."/>
            <person name="Birren B.W."/>
        </authorList>
    </citation>
    <scope>NUCLEOTIDE SEQUENCE [LARGE SCALE GENOMIC DNA]</scope>
    <source>
        <strain evidence="7">USNM 41457</strain>
    </source>
</reference>
<protein>
    <recommendedName>
        <fullName evidence="8">AAA+ ATPase domain-containing protein</fullName>
    </recommendedName>
</protein>
<dbReference type="InParanoid" id="J9DPV0"/>
<comment type="caution">
    <text evidence="6">The sequence shown here is derived from an EMBL/GenBank/DDBJ whole genome shotgun (WGS) entry which is preliminary data.</text>
</comment>
<dbReference type="Pfam" id="PF00004">
    <property type="entry name" value="AAA"/>
    <property type="match status" value="1"/>
</dbReference>
<evidence type="ECO:0008006" key="8">
    <source>
        <dbReference type="Google" id="ProtNLM"/>
    </source>
</evidence>
<name>J9DPV0_EDHAE</name>
<proteinExistence type="inferred from homology"/>
<dbReference type="InterPro" id="IPR003960">
    <property type="entry name" value="ATPase_AAA_CS"/>
</dbReference>
<dbReference type="PANTHER" id="PTHR23077:SF27">
    <property type="entry name" value="ATPASE FAMILY GENE 2 PROTEIN HOMOLOG A"/>
    <property type="match status" value="1"/>
</dbReference>
<gene>
    <name evidence="6" type="ORF">EDEG_01219</name>
</gene>
<dbReference type="STRING" id="1003232.J9DPV0"/>
<dbReference type="GO" id="GO:0005737">
    <property type="term" value="C:cytoplasm"/>
    <property type="evidence" value="ECO:0007669"/>
    <property type="project" value="TreeGrafter"/>
</dbReference>
<dbReference type="InterPro" id="IPR027417">
    <property type="entry name" value="P-loop_NTPase"/>
</dbReference>
<dbReference type="VEuPathDB" id="MicrosporidiaDB:EDEG_01219"/>
<dbReference type="Proteomes" id="UP000003163">
    <property type="component" value="Unassembled WGS sequence"/>
</dbReference>
<evidence type="ECO:0000313" key="6">
    <source>
        <dbReference type="EMBL" id="EJW04570.1"/>
    </source>
</evidence>
<sequence length="208" mass="23595">MFAKAISNETKMSFIDVKAPELESKYVGDTENNIRNIFSKAREQKPCIIFIDEIDCIVPKVKADIQTYQTKRLASFLTEMDGLEELEDVLIIAATNRIEDIDSAFLRSGRINKKIYIGYPDFAARQKIFELKLRKLPMKSDVDFSILAKNTDQMSGADITCICNNSAMSLARKIILNNSETFVSNKDILDEINNFKGSKFDNIQDSIV</sequence>
<dbReference type="Gene3D" id="3.40.50.300">
    <property type="entry name" value="P-loop containing nucleotide triphosphate hydrolases"/>
    <property type="match status" value="1"/>
</dbReference>
<dbReference type="SUPFAM" id="SSF52540">
    <property type="entry name" value="P-loop containing nucleoside triphosphate hydrolases"/>
    <property type="match status" value="1"/>
</dbReference>
<evidence type="ECO:0000256" key="1">
    <source>
        <dbReference type="ARBA" id="ARBA00022741"/>
    </source>
</evidence>
<keyword evidence="1 3" id="KW-0547">Nucleotide-binding</keyword>
<keyword evidence="2 3" id="KW-0067">ATP-binding</keyword>
<dbReference type="InterPro" id="IPR003959">
    <property type="entry name" value="ATPase_AAA_core"/>
</dbReference>
<evidence type="ECO:0000256" key="3">
    <source>
        <dbReference type="RuleBase" id="RU003651"/>
    </source>
</evidence>
<dbReference type="AlphaFoldDB" id="J9DPV0"/>
<comment type="similarity">
    <text evidence="3">Belongs to the AAA ATPase family.</text>
</comment>
<dbReference type="PROSITE" id="PS00674">
    <property type="entry name" value="AAA"/>
    <property type="match status" value="1"/>
</dbReference>
<accession>J9DPV0</accession>
<keyword evidence="7" id="KW-1185">Reference proteome</keyword>
<feature type="domain" description="ATPase AAA-type core" evidence="4">
    <location>
        <begin position="1"/>
        <end position="119"/>
    </location>
</feature>
<dbReference type="OMA" id="LANESHC"/>
<evidence type="ECO:0000256" key="2">
    <source>
        <dbReference type="ARBA" id="ARBA00022840"/>
    </source>
</evidence>
<reference evidence="6 7" key="1">
    <citation type="submission" date="2011-08" db="EMBL/GenBank/DDBJ databases">
        <authorList>
            <person name="Liu Z.J."/>
            <person name="Shi F.L."/>
            <person name="Lu J.Q."/>
            <person name="Li M."/>
            <person name="Wang Z.L."/>
        </authorList>
    </citation>
    <scope>NUCLEOTIDE SEQUENCE [LARGE SCALE GENOMIC DNA]</scope>
    <source>
        <strain evidence="6 7">USNM 41457</strain>
    </source>
</reference>
<dbReference type="PANTHER" id="PTHR23077">
    <property type="entry name" value="AAA-FAMILY ATPASE"/>
    <property type="match status" value="1"/>
</dbReference>
<dbReference type="HOGENOM" id="CLU_000688_21_3_1"/>
<evidence type="ECO:0000313" key="7">
    <source>
        <dbReference type="Proteomes" id="UP000003163"/>
    </source>
</evidence>
<dbReference type="InterPro" id="IPR041569">
    <property type="entry name" value="AAA_lid_3"/>
</dbReference>
<dbReference type="OrthoDB" id="27435at2759"/>
<dbReference type="GO" id="GO:0016887">
    <property type="term" value="F:ATP hydrolysis activity"/>
    <property type="evidence" value="ECO:0007669"/>
    <property type="project" value="InterPro"/>
</dbReference>
<organism evidence="6 7">
    <name type="scientific">Edhazardia aedis (strain USNM 41457)</name>
    <name type="common">Microsporidian parasite</name>
    <dbReference type="NCBI Taxonomy" id="1003232"/>
    <lineage>
        <taxon>Eukaryota</taxon>
        <taxon>Fungi</taxon>
        <taxon>Fungi incertae sedis</taxon>
        <taxon>Microsporidia</taxon>
        <taxon>Edhazardia</taxon>
    </lineage>
</organism>